<sequence length="480" mass="51098">MSCEGRTVPPRVGESGTWKFRWKQRTQVLASTRAKTAAATATPWVPLMYGVRDVFGDSDDDIDDNRPIHQVGDTDDDGDGEDGANGCSRDDSDDSVACVDPPTLSDKQRKGGRPTRKGQRSTSPRAGAAGCPVDLAREQRGEEGATRKKASKGASGDPLDVDSGVSEQPAPRGKKKASVKTRKAGGKKKAPANTKKTAGKKMSEPVSEFESESESDTTRTLRSARRKVTPEQRKNLTEMSKSTCPDRIKERDAAFAAHNESLRRGRGRLSWPRKALRKKGEAKSATVAAQKARTTKETPAPTAARRNNDKNVKAPPGTKKPAATLGQSAAKSKKILNKAAPGTNKPAERAAPAAANLDPSKNDQASKGPVSASPSNKSGREEKKTRDDTTSTANRRTASGKSYVKKLLAKQNAVESGDSEEADADESVDELEDARAEPHGDLESDDSQGAGDGSADEGEDPPLDHFGPASLPRYPGRNPL</sequence>
<feature type="compositionally biased region" description="Acidic residues" evidence="1">
    <location>
        <begin position="73"/>
        <end position="82"/>
    </location>
</feature>
<evidence type="ECO:0000313" key="3">
    <source>
        <dbReference type="Proteomes" id="UP000002630"/>
    </source>
</evidence>
<feature type="compositionally biased region" description="Basic and acidic residues" evidence="1">
    <location>
        <begin position="135"/>
        <end position="146"/>
    </location>
</feature>
<keyword evidence="3" id="KW-1185">Reference proteome</keyword>
<evidence type="ECO:0000256" key="1">
    <source>
        <dbReference type="SAM" id="MobiDB-lite"/>
    </source>
</evidence>
<feature type="region of interest" description="Disordered" evidence="1">
    <location>
        <begin position="53"/>
        <end position="480"/>
    </location>
</feature>
<proteinExistence type="predicted"/>
<protein>
    <submittedName>
        <fullName evidence="2">Uncharacterized protein</fullName>
    </submittedName>
</protein>
<feature type="compositionally biased region" description="Basic and acidic residues" evidence="1">
    <location>
        <begin position="244"/>
        <end position="253"/>
    </location>
</feature>
<dbReference type="OrthoDB" id="225762at2759"/>
<evidence type="ECO:0000313" key="2">
    <source>
        <dbReference type="EMBL" id="CBJ33950.1"/>
    </source>
</evidence>
<feature type="compositionally biased region" description="Basic and acidic residues" evidence="1">
    <location>
        <begin position="378"/>
        <end position="389"/>
    </location>
</feature>
<feature type="compositionally biased region" description="Acidic residues" evidence="1">
    <location>
        <begin position="417"/>
        <end position="432"/>
    </location>
</feature>
<feature type="compositionally biased region" description="Basic residues" evidence="1">
    <location>
        <begin position="110"/>
        <end position="119"/>
    </location>
</feature>
<feature type="compositionally biased region" description="Polar residues" evidence="1">
    <location>
        <begin position="390"/>
        <end position="400"/>
    </location>
</feature>
<gene>
    <name evidence="2" type="ORF">Esi_0751_0002</name>
</gene>
<accession>D7G6L1</accession>
<dbReference type="Proteomes" id="UP000002630">
    <property type="component" value="Unassembled WGS sequence"/>
</dbReference>
<organism evidence="2 3">
    <name type="scientific">Ectocarpus siliculosus</name>
    <name type="common">Brown alga</name>
    <name type="synonym">Conferva siliculosa</name>
    <dbReference type="NCBI Taxonomy" id="2880"/>
    <lineage>
        <taxon>Eukaryota</taxon>
        <taxon>Sar</taxon>
        <taxon>Stramenopiles</taxon>
        <taxon>Ochrophyta</taxon>
        <taxon>PX clade</taxon>
        <taxon>Phaeophyceae</taxon>
        <taxon>Ectocarpales</taxon>
        <taxon>Ectocarpaceae</taxon>
        <taxon>Ectocarpus</taxon>
    </lineage>
</organism>
<dbReference type="AlphaFoldDB" id="D7G6L1"/>
<dbReference type="EMBL" id="FN649760">
    <property type="protein sequence ID" value="CBJ33950.1"/>
    <property type="molecule type" value="Genomic_DNA"/>
</dbReference>
<feature type="compositionally biased region" description="Basic residues" evidence="1">
    <location>
        <begin position="172"/>
        <end position="190"/>
    </location>
</feature>
<feature type="compositionally biased region" description="Basic and acidic residues" evidence="1">
    <location>
        <begin position="433"/>
        <end position="442"/>
    </location>
</feature>
<name>D7G6L1_ECTSI</name>
<reference evidence="2 3" key="1">
    <citation type="journal article" date="2010" name="Nature">
        <title>The Ectocarpus genome and the independent evolution of multicellularity in brown algae.</title>
        <authorList>
            <person name="Cock J.M."/>
            <person name="Sterck L."/>
            <person name="Rouze P."/>
            <person name="Scornet D."/>
            <person name="Allen A.E."/>
            <person name="Amoutzias G."/>
            <person name="Anthouard V."/>
            <person name="Artiguenave F."/>
            <person name="Aury J.M."/>
            <person name="Badger J.H."/>
            <person name="Beszteri B."/>
            <person name="Billiau K."/>
            <person name="Bonnet E."/>
            <person name="Bothwell J.H."/>
            <person name="Bowler C."/>
            <person name="Boyen C."/>
            <person name="Brownlee C."/>
            <person name="Carrano C.J."/>
            <person name="Charrier B."/>
            <person name="Cho G.Y."/>
            <person name="Coelho S.M."/>
            <person name="Collen J."/>
            <person name="Corre E."/>
            <person name="Da Silva C."/>
            <person name="Delage L."/>
            <person name="Delaroque N."/>
            <person name="Dittami S.M."/>
            <person name="Doulbeau S."/>
            <person name="Elias M."/>
            <person name="Farnham G."/>
            <person name="Gachon C.M."/>
            <person name="Gschloessl B."/>
            <person name="Heesch S."/>
            <person name="Jabbari K."/>
            <person name="Jubin C."/>
            <person name="Kawai H."/>
            <person name="Kimura K."/>
            <person name="Kloareg B."/>
            <person name="Kupper F.C."/>
            <person name="Lang D."/>
            <person name="Le Bail A."/>
            <person name="Leblanc C."/>
            <person name="Lerouge P."/>
            <person name="Lohr M."/>
            <person name="Lopez P.J."/>
            <person name="Martens C."/>
            <person name="Maumus F."/>
            <person name="Michel G."/>
            <person name="Miranda-Saavedra D."/>
            <person name="Morales J."/>
            <person name="Moreau H."/>
            <person name="Motomura T."/>
            <person name="Nagasato C."/>
            <person name="Napoli C.A."/>
            <person name="Nelson D.R."/>
            <person name="Nyvall-Collen P."/>
            <person name="Peters A.F."/>
            <person name="Pommier C."/>
            <person name="Potin P."/>
            <person name="Poulain J."/>
            <person name="Quesneville H."/>
            <person name="Read B."/>
            <person name="Rensing S.A."/>
            <person name="Ritter A."/>
            <person name="Rousvoal S."/>
            <person name="Samanta M."/>
            <person name="Samson G."/>
            <person name="Schroeder D.C."/>
            <person name="Segurens B."/>
            <person name="Strittmatter M."/>
            <person name="Tonon T."/>
            <person name="Tregear J.W."/>
            <person name="Valentin K."/>
            <person name="von Dassow P."/>
            <person name="Yamagishi T."/>
            <person name="Van de Peer Y."/>
            <person name="Wincker P."/>
        </authorList>
    </citation>
    <scope>NUCLEOTIDE SEQUENCE [LARGE SCALE GENOMIC DNA]</scope>
    <source>
        <strain evidence="3">Ec32 / CCAP1310/4</strain>
    </source>
</reference>
<dbReference type="InParanoid" id="D7G6L1"/>